<keyword evidence="2" id="KW-1185">Reference proteome</keyword>
<sequence length="143" mass="16064">MQLNKTTDYAVRIVMFLSQQNDIVTSEEISEATQVSKNYIMRILRKLSKAGLLKMVRGTKGGFQVAKPADEISLYDVIVIMEPTIQINPCLEDEEDCSLYATGSCPVRRFYLSLQEELESKLKSTTIEKLKNSGGGVRYLDSS</sequence>
<dbReference type="RefSeq" id="WP_091974671.1">
    <property type="nucleotide sequence ID" value="NZ_FODF01000004.1"/>
</dbReference>
<dbReference type="PANTHER" id="PTHR33221">
    <property type="entry name" value="WINGED HELIX-TURN-HELIX TRANSCRIPTIONAL REGULATOR, RRF2 FAMILY"/>
    <property type="match status" value="1"/>
</dbReference>
<organism evidence="1 2">
    <name type="scientific">Peptostreptococcus russellii</name>
    <dbReference type="NCBI Taxonomy" id="215200"/>
    <lineage>
        <taxon>Bacteria</taxon>
        <taxon>Bacillati</taxon>
        <taxon>Bacillota</taxon>
        <taxon>Clostridia</taxon>
        <taxon>Peptostreptococcales</taxon>
        <taxon>Peptostreptococcaceae</taxon>
        <taxon>Peptostreptococcus</taxon>
    </lineage>
</organism>
<dbReference type="EMBL" id="FODF01000004">
    <property type="protein sequence ID" value="SEN43984.1"/>
    <property type="molecule type" value="Genomic_DNA"/>
</dbReference>
<dbReference type="Pfam" id="PF02082">
    <property type="entry name" value="Rrf2"/>
    <property type="match status" value="1"/>
</dbReference>
<reference evidence="1 2" key="1">
    <citation type="submission" date="2016-10" db="EMBL/GenBank/DDBJ databases">
        <authorList>
            <person name="de Groot N.N."/>
        </authorList>
    </citation>
    <scope>NUCLEOTIDE SEQUENCE [LARGE SCALE GENOMIC DNA]</scope>
    <source>
        <strain evidence="1 2">Calf135</strain>
    </source>
</reference>
<proteinExistence type="predicted"/>
<dbReference type="Gene3D" id="1.10.10.10">
    <property type="entry name" value="Winged helix-like DNA-binding domain superfamily/Winged helix DNA-binding domain"/>
    <property type="match status" value="1"/>
</dbReference>
<dbReference type="GO" id="GO:0003700">
    <property type="term" value="F:DNA-binding transcription factor activity"/>
    <property type="evidence" value="ECO:0007669"/>
    <property type="project" value="TreeGrafter"/>
</dbReference>
<name>A0A1H8GJQ5_9FIRM</name>
<dbReference type="PANTHER" id="PTHR33221:SF2">
    <property type="entry name" value="TRANSCRIPTIONAL REGULATOR"/>
    <property type="match status" value="1"/>
</dbReference>
<gene>
    <name evidence="1" type="ORF">SAMN05216454_1042</name>
</gene>
<evidence type="ECO:0000313" key="2">
    <source>
        <dbReference type="Proteomes" id="UP000199512"/>
    </source>
</evidence>
<dbReference type="AlphaFoldDB" id="A0A1H8GJQ5"/>
<dbReference type="GO" id="GO:0005829">
    <property type="term" value="C:cytosol"/>
    <property type="evidence" value="ECO:0007669"/>
    <property type="project" value="TreeGrafter"/>
</dbReference>
<dbReference type="Proteomes" id="UP000199512">
    <property type="component" value="Unassembled WGS sequence"/>
</dbReference>
<dbReference type="NCBIfam" id="TIGR00738">
    <property type="entry name" value="rrf2_super"/>
    <property type="match status" value="1"/>
</dbReference>
<accession>A0A1H8GJQ5</accession>
<dbReference type="InterPro" id="IPR000944">
    <property type="entry name" value="Tscrpt_reg_Rrf2"/>
</dbReference>
<dbReference type="InterPro" id="IPR036388">
    <property type="entry name" value="WH-like_DNA-bd_sf"/>
</dbReference>
<dbReference type="InterPro" id="IPR036390">
    <property type="entry name" value="WH_DNA-bd_sf"/>
</dbReference>
<evidence type="ECO:0000313" key="1">
    <source>
        <dbReference type="EMBL" id="SEN43984.1"/>
    </source>
</evidence>
<dbReference type="OrthoDB" id="9808360at2"/>
<protein>
    <submittedName>
        <fullName evidence="1">Transcriptional regulator, BadM/Rrf2 family</fullName>
    </submittedName>
</protein>
<dbReference type="PROSITE" id="PS51197">
    <property type="entry name" value="HTH_RRF2_2"/>
    <property type="match status" value="1"/>
</dbReference>
<dbReference type="STRING" id="215200.SAMN05216454_1042"/>
<dbReference type="SUPFAM" id="SSF46785">
    <property type="entry name" value="Winged helix' DNA-binding domain"/>
    <property type="match status" value="1"/>
</dbReference>